<proteinExistence type="predicted"/>
<feature type="non-terminal residue" evidence="1">
    <location>
        <position position="20"/>
    </location>
</feature>
<comment type="caution">
    <text evidence="1">The sequence shown here is derived from an EMBL/GenBank/DDBJ whole genome shotgun (WGS) entry which is preliminary data.</text>
</comment>
<gene>
    <name evidence="1" type="ORF">EVA_13481</name>
</gene>
<reference evidence="1" key="1">
    <citation type="journal article" date="2012" name="PLoS ONE">
        <title>Gene sets for utilization of primary and secondary nutrition supplies in the distal gut of endangered iberian lynx.</title>
        <authorList>
            <person name="Alcaide M."/>
            <person name="Messina E."/>
            <person name="Richter M."/>
            <person name="Bargiela R."/>
            <person name="Peplies J."/>
            <person name="Huws S.A."/>
            <person name="Newbold C.J."/>
            <person name="Golyshin P.N."/>
            <person name="Simon M.A."/>
            <person name="Lopez G."/>
            <person name="Yakimov M.M."/>
            <person name="Ferrer M."/>
        </authorList>
    </citation>
    <scope>NUCLEOTIDE SEQUENCE</scope>
</reference>
<organism evidence="1">
    <name type="scientific">gut metagenome</name>
    <dbReference type="NCBI Taxonomy" id="749906"/>
    <lineage>
        <taxon>unclassified sequences</taxon>
        <taxon>metagenomes</taxon>
        <taxon>organismal metagenomes</taxon>
    </lineage>
</organism>
<dbReference type="AlphaFoldDB" id="J9FTW6"/>
<dbReference type="EMBL" id="AMCI01004278">
    <property type="protein sequence ID" value="EJW98411.1"/>
    <property type="molecule type" value="Genomic_DNA"/>
</dbReference>
<name>J9FTW6_9ZZZZ</name>
<sequence>MKQWALSLLGNIYTFGPTFR</sequence>
<protein>
    <submittedName>
        <fullName evidence="1">Uncharacterized protein</fullName>
    </submittedName>
</protein>
<accession>J9FTW6</accession>
<evidence type="ECO:0000313" key="1">
    <source>
        <dbReference type="EMBL" id="EJW98411.1"/>
    </source>
</evidence>